<feature type="region of interest" description="Disordered" evidence="1">
    <location>
        <begin position="1"/>
        <end position="41"/>
    </location>
</feature>
<comment type="caution">
    <text evidence="2">The sequence shown here is derived from an EMBL/GenBank/DDBJ whole genome shotgun (WGS) entry which is preliminary data.</text>
</comment>
<dbReference type="EMBL" id="JAINUF010000008">
    <property type="protein sequence ID" value="KAJ8352149.1"/>
    <property type="molecule type" value="Genomic_DNA"/>
</dbReference>
<dbReference type="OrthoDB" id="123207at2759"/>
<dbReference type="PANTHER" id="PTHR47272:SF1">
    <property type="entry name" value="PIGGYBAC TRANSPOSABLE ELEMENT-DERIVED PROTEIN 3-LIKE"/>
    <property type="match status" value="1"/>
</dbReference>
<keyword evidence="3" id="KW-1185">Reference proteome</keyword>
<name>A0A9Q1ITS5_SYNKA</name>
<evidence type="ECO:0008006" key="4">
    <source>
        <dbReference type="Google" id="ProtNLM"/>
    </source>
</evidence>
<evidence type="ECO:0000313" key="3">
    <source>
        <dbReference type="Proteomes" id="UP001152622"/>
    </source>
</evidence>
<reference evidence="2" key="1">
    <citation type="journal article" date="2023" name="Science">
        <title>Genome structures resolve the early diversification of teleost fishes.</title>
        <authorList>
            <person name="Parey E."/>
            <person name="Louis A."/>
            <person name="Montfort J."/>
            <person name="Bouchez O."/>
            <person name="Roques C."/>
            <person name="Iampietro C."/>
            <person name="Lluch J."/>
            <person name="Castinel A."/>
            <person name="Donnadieu C."/>
            <person name="Desvignes T."/>
            <person name="Floi Bucao C."/>
            <person name="Jouanno E."/>
            <person name="Wen M."/>
            <person name="Mejri S."/>
            <person name="Dirks R."/>
            <person name="Jansen H."/>
            <person name="Henkel C."/>
            <person name="Chen W.J."/>
            <person name="Zahm M."/>
            <person name="Cabau C."/>
            <person name="Klopp C."/>
            <person name="Thompson A.W."/>
            <person name="Robinson-Rechavi M."/>
            <person name="Braasch I."/>
            <person name="Lecointre G."/>
            <person name="Bobe J."/>
            <person name="Postlethwait J.H."/>
            <person name="Berthelot C."/>
            <person name="Roest Crollius H."/>
            <person name="Guiguen Y."/>
        </authorList>
    </citation>
    <scope>NUCLEOTIDE SEQUENCE</scope>
    <source>
        <strain evidence="2">WJC10195</strain>
    </source>
</reference>
<feature type="compositionally biased region" description="Basic and acidic residues" evidence="1">
    <location>
        <begin position="1"/>
        <end position="10"/>
    </location>
</feature>
<protein>
    <recommendedName>
        <fullName evidence="4">PiggyBac transposable element-derived protein domain-containing protein</fullName>
    </recommendedName>
</protein>
<evidence type="ECO:0000313" key="2">
    <source>
        <dbReference type="EMBL" id="KAJ8352149.1"/>
    </source>
</evidence>
<evidence type="ECO:0000256" key="1">
    <source>
        <dbReference type="SAM" id="MobiDB-lite"/>
    </source>
</evidence>
<proteinExistence type="predicted"/>
<dbReference type="Proteomes" id="UP001152622">
    <property type="component" value="Chromosome 8"/>
</dbReference>
<sequence length="147" mass="16696">MVATRHGESESKDDDVGEDGGTAMVENLHGESDSEDEEEDKAKLEVQWQAELEQANRTATVQRWDNKRKETVQVKWPSIVITYNKGMGGVDLLDSLTPFTKQRDYTDSGIPKKEVYNLAIFKSEIASCLCMERKANFKRRGRPSQHC</sequence>
<accession>A0A9Q1ITS5</accession>
<dbReference type="AlphaFoldDB" id="A0A9Q1ITS5"/>
<dbReference type="PANTHER" id="PTHR47272">
    <property type="entry name" value="DDE_TNP_1_7 DOMAIN-CONTAINING PROTEIN"/>
    <property type="match status" value="1"/>
</dbReference>
<gene>
    <name evidence="2" type="ORF">SKAU_G00236250</name>
</gene>
<organism evidence="2 3">
    <name type="scientific">Synaphobranchus kaupii</name>
    <name type="common">Kaup's arrowtooth eel</name>
    <dbReference type="NCBI Taxonomy" id="118154"/>
    <lineage>
        <taxon>Eukaryota</taxon>
        <taxon>Metazoa</taxon>
        <taxon>Chordata</taxon>
        <taxon>Craniata</taxon>
        <taxon>Vertebrata</taxon>
        <taxon>Euteleostomi</taxon>
        <taxon>Actinopterygii</taxon>
        <taxon>Neopterygii</taxon>
        <taxon>Teleostei</taxon>
        <taxon>Anguilliformes</taxon>
        <taxon>Synaphobranchidae</taxon>
        <taxon>Synaphobranchus</taxon>
    </lineage>
</organism>